<dbReference type="GO" id="GO:0006508">
    <property type="term" value="P:proteolysis"/>
    <property type="evidence" value="ECO:0007669"/>
    <property type="project" value="UniProtKB-KW"/>
</dbReference>
<feature type="compositionally biased region" description="Basic and acidic residues" evidence="8">
    <location>
        <begin position="318"/>
        <end position="335"/>
    </location>
</feature>
<organism evidence="9 10">
    <name type="scientific">Penicillium chermesinum</name>
    <dbReference type="NCBI Taxonomy" id="63820"/>
    <lineage>
        <taxon>Eukaryota</taxon>
        <taxon>Fungi</taxon>
        <taxon>Dikarya</taxon>
        <taxon>Ascomycota</taxon>
        <taxon>Pezizomycotina</taxon>
        <taxon>Eurotiomycetes</taxon>
        <taxon>Eurotiomycetidae</taxon>
        <taxon>Eurotiales</taxon>
        <taxon>Aspergillaceae</taxon>
        <taxon>Penicillium</taxon>
    </lineage>
</organism>
<evidence type="ECO:0000256" key="4">
    <source>
        <dbReference type="ARBA" id="ARBA00022801"/>
    </source>
</evidence>
<dbReference type="SUPFAM" id="SSF143081">
    <property type="entry name" value="BB1717-like"/>
    <property type="match status" value="1"/>
</dbReference>
<evidence type="ECO:0000256" key="7">
    <source>
        <dbReference type="ARBA" id="ARBA00023239"/>
    </source>
</evidence>
<dbReference type="GO" id="GO:0016829">
    <property type="term" value="F:lyase activity"/>
    <property type="evidence" value="ECO:0007669"/>
    <property type="project" value="UniProtKB-KW"/>
</dbReference>
<evidence type="ECO:0000256" key="6">
    <source>
        <dbReference type="ARBA" id="ARBA00023125"/>
    </source>
</evidence>
<keyword evidence="2" id="KW-0645">Protease</keyword>
<dbReference type="GO" id="GO:0003697">
    <property type="term" value="F:single-stranded DNA binding"/>
    <property type="evidence" value="ECO:0007669"/>
    <property type="project" value="InterPro"/>
</dbReference>
<dbReference type="GeneID" id="83206730"/>
<feature type="region of interest" description="Disordered" evidence="8">
    <location>
        <begin position="59"/>
        <end position="85"/>
    </location>
</feature>
<dbReference type="InterPro" id="IPR003738">
    <property type="entry name" value="SRAP"/>
</dbReference>
<dbReference type="GO" id="GO:0008233">
    <property type="term" value="F:peptidase activity"/>
    <property type="evidence" value="ECO:0007669"/>
    <property type="project" value="UniProtKB-KW"/>
</dbReference>
<dbReference type="Gene3D" id="3.90.1680.10">
    <property type="entry name" value="SOS response associated peptidase-like"/>
    <property type="match status" value="1"/>
</dbReference>
<dbReference type="InterPro" id="IPR036590">
    <property type="entry name" value="SRAP-like"/>
</dbReference>
<keyword evidence="5" id="KW-0190">Covalent protein-DNA linkage</keyword>
<dbReference type="Pfam" id="PF02586">
    <property type="entry name" value="SRAP"/>
    <property type="match status" value="1"/>
</dbReference>
<protein>
    <recommendedName>
        <fullName evidence="11">DUF159 domain protein</fullName>
    </recommendedName>
</protein>
<dbReference type="GO" id="GO:0106300">
    <property type="term" value="P:protein-DNA covalent cross-linking repair"/>
    <property type="evidence" value="ECO:0007669"/>
    <property type="project" value="InterPro"/>
</dbReference>
<gene>
    <name evidence="9" type="ORF">N7468_010131</name>
</gene>
<evidence type="ECO:0000256" key="1">
    <source>
        <dbReference type="ARBA" id="ARBA00008136"/>
    </source>
</evidence>
<dbReference type="EMBL" id="JAPQKS010000008">
    <property type="protein sequence ID" value="KAJ5217123.1"/>
    <property type="molecule type" value="Genomic_DNA"/>
</dbReference>
<comment type="caution">
    <text evidence="9">The sequence shown here is derived from an EMBL/GenBank/DDBJ whole genome shotgun (WGS) entry which is preliminary data.</text>
</comment>
<feature type="compositionally biased region" description="Polar residues" evidence="8">
    <location>
        <begin position="340"/>
        <end position="359"/>
    </location>
</feature>
<comment type="similarity">
    <text evidence="1">Belongs to the SOS response-associated peptidase family.</text>
</comment>
<evidence type="ECO:0000256" key="3">
    <source>
        <dbReference type="ARBA" id="ARBA00022763"/>
    </source>
</evidence>
<reference evidence="9" key="2">
    <citation type="journal article" date="2023" name="IMA Fungus">
        <title>Comparative genomic study of the Penicillium genus elucidates a diverse pangenome and 15 lateral gene transfer events.</title>
        <authorList>
            <person name="Petersen C."/>
            <person name="Sorensen T."/>
            <person name="Nielsen M.R."/>
            <person name="Sondergaard T.E."/>
            <person name="Sorensen J.L."/>
            <person name="Fitzpatrick D.A."/>
            <person name="Frisvad J.C."/>
            <person name="Nielsen K.L."/>
        </authorList>
    </citation>
    <scope>NUCLEOTIDE SEQUENCE</scope>
    <source>
        <strain evidence="9">IBT 19713</strain>
    </source>
</reference>
<evidence type="ECO:0000256" key="8">
    <source>
        <dbReference type="SAM" id="MobiDB-lite"/>
    </source>
</evidence>
<dbReference type="OrthoDB" id="2111841at2759"/>
<evidence type="ECO:0008006" key="11">
    <source>
        <dbReference type="Google" id="ProtNLM"/>
    </source>
</evidence>
<dbReference type="PANTHER" id="PTHR13604:SF0">
    <property type="entry name" value="ABASIC SITE PROCESSING PROTEIN HMCES"/>
    <property type="match status" value="1"/>
</dbReference>
<sequence>MCGRYALGLRLAYVRQRLTNRGMQVDDTPADDQVRETYNFAPGNFGVVYRAEIPGDDHQRRADANEQDEARKETSKSTKDTNPQPIKYKLQSMKWGLIPFWTKRQPDYGSLMRTINCRDDSLIEDRGMWTTMKRHKRCIVVCQGFYEWLKKGPGGKDRIPHYVKRKDGELMCFAGLWDCVSYEGSDEKLYTYTIITTSSNQYLKFLHDRMPVILDAGSDAMKTWLDPSRTHWSKELQSLLKPYDGELECYQVSKEVGKVGNNSPDFIIPIDSKDNKNNIANFFASPKKKDTEKADTKPQTPKVETEMEPSDRLPVSGVKREHTPDTPNEKQDNKKPKVLASSSPQKGKTRSATHNSPRKTASGPKPTDGSQRITNFFKK</sequence>
<keyword evidence="7" id="KW-0456">Lyase</keyword>
<feature type="compositionally biased region" description="Polar residues" evidence="8">
    <location>
        <begin position="368"/>
        <end position="379"/>
    </location>
</feature>
<feature type="region of interest" description="Disordered" evidence="8">
    <location>
        <begin position="283"/>
        <end position="379"/>
    </location>
</feature>
<keyword evidence="6" id="KW-0238">DNA-binding</keyword>
<accession>A0A9W9NC53</accession>
<keyword evidence="10" id="KW-1185">Reference proteome</keyword>
<evidence type="ECO:0000256" key="5">
    <source>
        <dbReference type="ARBA" id="ARBA00023124"/>
    </source>
</evidence>
<dbReference type="Proteomes" id="UP001150941">
    <property type="component" value="Unassembled WGS sequence"/>
</dbReference>
<feature type="compositionally biased region" description="Basic and acidic residues" evidence="8">
    <location>
        <begin position="59"/>
        <end position="79"/>
    </location>
</feature>
<name>A0A9W9NC53_9EURO</name>
<evidence type="ECO:0000256" key="2">
    <source>
        <dbReference type="ARBA" id="ARBA00022670"/>
    </source>
</evidence>
<dbReference type="RefSeq" id="XP_058325994.1">
    <property type="nucleotide sequence ID" value="XM_058479426.1"/>
</dbReference>
<keyword evidence="4" id="KW-0378">Hydrolase</keyword>
<proteinExistence type="inferred from homology"/>
<dbReference type="PANTHER" id="PTHR13604">
    <property type="entry name" value="DC12-RELATED"/>
    <property type="match status" value="1"/>
</dbReference>
<keyword evidence="3" id="KW-0227">DNA damage</keyword>
<reference evidence="9" key="1">
    <citation type="submission" date="2022-11" db="EMBL/GenBank/DDBJ databases">
        <authorList>
            <person name="Petersen C."/>
        </authorList>
    </citation>
    <scope>NUCLEOTIDE SEQUENCE</scope>
    <source>
        <strain evidence="9">IBT 19713</strain>
    </source>
</reference>
<dbReference type="AlphaFoldDB" id="A0A9W9NC53"/>
<evidence type="ECO:0000313" key="10">
    <source>
        <dbReference type="Proteomes" id="UP001150941"/>
    </source>
</evidence>
<feature type="compositionally biased region" description="Basic and acidic residues" evidence="8">
    <location>
        <begin position="287"/>
        <end position="296"/>
    </location>
</feature>
<evidence type="ECO:0000313" key="9">
    <source>
        <dbReference type="EMBL" id="KAJ5217123.1"/>
    </source>
</evidence>